<comment type="caution">
    <text evidence="2">The sequence shown here is derived from an EMBL/GenBank/DDBJ whole genome shotgun (WGS) entry which is preliminary data.</text>
</comment>
<evidence type="ECO:0000313" key="2">
    <source>
        <dbReference type="EMBL" id="KXH60710.1"/>
    </source>
</evidence>
<sequence length="329" mass="37144">MADLRSAVYVAPPIPSKVLGSNATAIWSPISCTLIYSANEAVLVETPVTIKQTEELIAWIENIAPKRKLAYIYITHGDGDHWFGIPLLMKRFPEVVPVATIGTIKHMGQQIEDGVFNQMWEARFPGQIYRPFTLAQPLSPKSCGSLKLENRWEFRANECGHTDTYDSTILWVPDLRLAVCGDVVYGQCHQMLMEANTKAKREEWIRAVKIVEALNPAYVVAEHKMAGETDGIWHLAAIKKYIQDFGKILEKNPKAEKELLLEILKLYPERFNPGAARLSAMGAFQVPRSHVFRIALRMRSAKRAITPTILFPCLSAILQYTNDLRVNIQ</sequence>
<dbReference type="GO" id="GO:0016787">
    <property type="term" value="F:hydrolase activity"/>
    <property type="evidence" value="ECO:0007669"/>
    <property type="project" value="UniProtKB-KW"/>
</dbReference>
<dbReference type="PANTHER" id="PTHR42951:SF14">
    <property type="entry name" value="METALLO-BETA-LACTAMASE SUPERFAMILY PROTEIN"/>
    <property type="match status" value="1"/>
</dbReference>
<proteinExistence type="predicted"/>
<dbReference type="InterPro" id="IPR036866">
    <property type="entry name" value="RibonucZ/Hydroxyglut_hydro"/>
</dbReference>
<dbReference type="PANTHER" id="PTHR42951">
    <property type="entry name" value="METALLO-BETA-LACTAMASE DOMAIN-CONTAINING"/>
    <property type="match status" value="1"/>
</dbReference>
<organism evidence="2 3">
    <name type="scientific">Colletotrichum salicis</name>
    <dbReference type="NCBI Taxonomy" id="1209931"/>
    <lineage>
        <taxon>Eukaryota</taxon>
        <taxon>Fungi</taxon>
        <taxon>Dikarya</taxon>
        <taxon>Ascomycota</taxon>
        <taxon>Pezizomycotina</taxon>
        <taxon>Sordariomycetes</taxon>
        <taxon>Hypocreomycetidae</taxon>
        <taxon>Glomerellales</taxon>
        <taxon>Glomerellaceae</taxon>
        <taxon>Colletotrichum</taxon>
        <taxon>Colletotrichum acutatum species complex</taxon>
    </lineage>
</organism>
<dbReference type="InterPro" id="IPR050855">
    <property type="entry name" value="NDM-1-like"/>
</dbReference>
<dbReference type="CDD" id="cd07739">
    <property type="entry name" value="metallo-hydrolase-like_MBL-fold"/>
    <property type="match status" value="1"/>
</dbReference>
<accession>A0A135UJY2</accession>
<keyword evidence="2" id="KW-0378">Hydrolase</keyword>
<dbReference type="InterPro" id="IPR001279">
    <property type="entry name" value="Metallo-B-lactamas"/>
</dbReference>
<dbReference type="Pfam" id="PF00753">
    <property type="entry name" value="Lactamase_B"/>
    <property type="match status" value="1"/>
</dbReference>
<evidence type="ECO:0000259" key="1">
    <source>
        <dbReference type="SMART" id="SM00849"/>
    </source>
</evidence>
<dbReference type="SMART" id="SM00849">
    <property type="entry name" value="Lactamase_B"/>
    <property type="match status" value="1"/>
</dbReference>
<dbReference type="Gene3D" id="3.60.15.10">
    <property type="entry name" value="Ribonuclease Z/Hydroxyacylglutathione hydrolase-like"/>
    <property type="match status" value="1"/>
</dbReference>
<feature type="domain" description="Metallo-beta-lactamase" evidence="1">
    <location>
        <begin position="29"/>
        <end position="223"/>
    </location>
</feature>
<dbReference type="OrthoDB" id="536211at2759"/>
<dbReference type="AlphaFoldDB" id="A0A135UJY2"/>
<reference evidence="2" key="1">
    <citation type="submission" date="2014-02" db="EMBL/GenBank/DDBJ databases">
        <title>The genome sequence of Colletotrichum salicis CBS 607.94.</title>
        <authorList>
            <person name="Baroncelli R."/>
            <person name="Thon M.R."/>
        </authorList>
    </citation>
    <scope>NUCLEOTIDE SEQUENCE [LARGE SCALE GENOMIC DNA]</scope>
    <source>
        <strain evidence="2">CBS 607.94</strain>
    </source>
</reference>
<name>A0A135UJY2_9PEZI</name>
<dbReference type="Proteomes" id="UP000070121">
    <property type="component" value="Unassembled WGS sequence"/>
</dbReference>
<protein>
    <submittedName>
        <fullName evidence="2">Zn-dependent hydrolase</fullName>
    </submittedName>
</protein>
<keyword evidence="3" id="KW-1185">Reference proteome</keyword>
<dbReference type="SUPFAM" id="SSF56281">
    <property type="entry name" value="Metallo-hydrolase/oxidoreductase"/>
    <property type="match status" value="1"/>
</dbReference>
<gene>
    <name evidence="2" type="ORF">CSAL01_04288</name>
</gene>
<dbReference type="EMBL" id="JFFI01001364">
    <property type="protein sequence ID" value="KXH60710.1"/>
    <property type="molecule type" value="Genomic_DNA"/>
</dbReference>
<evidence type="ECO:0000313" key="3">
    <source>
        <dbReference type="Proteomes" id="UP000070121"/>
    </source>
</evidence>